<keyword evidence="4" id="KW-1185">Reference proteome</keyword>
<dbReference type="AlphaFoldDB" id="A0A8R7TB96"/>
<dbReference type="Gramene" id="TuG1812G0100004856.01.T01">
    <property type="protein sequence ID" value="TuG1812G0100004856.01.T01"/>
    <property type="gene ID" value="TuG1812G0100004856.01"/>
</dbReference>
<dbReference type="PANTHER" id="PTHR11743">
    <property type="entry name" value="VOLTAGE-DEPENDENT ANION-SELECTIVE CHANNEL"/>
    <property type="match status" value="1"/>
</dbReference>
<comment type="similarity">
    <text evidence="1">Belongs to the eukaryotic mitochondrial porin (TC 1.B.8.1) family.</text>
</comment>
<dbReference type="EnsemblPlants" id="TuG1812G0100004856.01.T01">
    <property type="protein sequence ID" value="TuG1812G0100004856.01.T01"/>
    <property type="gene ID" value="TuG1812G0100004856.01"/>
</dbReference>
<accession>A0A8R7TB96</accession>
<dbReference type="InterPro" id="IPR001925">
    <property type="entry name" value="Porin_Euk"/>
</dbReference>
<dbReference type="GO" id="GO:0008308">
    <property type="term" value="F:voltage-gated monoatomic anion channel activity"/>
    <property type="evidence" value="ECO:0007669"/>
    <property type="project" value="InterPro"/>
</dbReference>
<dbReference type="PANTHER" id="PTHR11743:SF70">
    <property type="entry name" value="GH26960P-RELATED"/>
    <property type="match status" value="1"/>
</dbReference>
<dbReference type="Proteomes" id="UP000015106">
    <property type="component" value="Chromosome 1"/>
</dbReference>
<evidence type="ECO:0000256" key="2">
    <source>
        <dbReference type="SAM" id="MobiDB-lite"/>
    </source>
</evidence>
<dbReference type="Pfam" id="PF01459">
    <property type="entry name" value="Porin_3"/>
    <property type="match status" value="1"/>
</dbReference>
<feature type="region of interest" description="Disordered" evidence="2">
    <location>
        <begin position="1"/>
        <end position="41"/>
    </location>
</feature>
<dbReference type="InterPro" id="IPR027246">
    <property type="entry name" value="Porin_Euk/Tom40"/>
</dbReference>
<organism evidence="3 4">
    <name type="scientific">Triticum urartu</name>
    <name type="common">Red wild einkorn</name>
    <name type="synonym">Crithodium urartu</name>
    <dbReference type="NCBI Taxonomy" id="4572"/>
    <lineage>
        <taxon>Eukaryota</taxon>
        <taxon>Viridiplantae</taxon>
        <taxon>Streptophyta</taxon>
        <taxon>Embryophyta</taxon>
        <taxon>Tracheophyta</taxon>
        <taxon>Spermatophyta</taxon>
        <taxon>Magnoliopsida</taxon>
        <taxon>Liliopsida</taxon>
        <taxon>Poales</taxon>
        <taxon>Poaceae</taxon>
        <taxon>BOP clade</taxon>
        <taxon>Pooideae</taxon>
        <taxon>Triticodae</taxon>
        <taxon>Triticeae</taxon>
        <taxon>Triticinae</taxon>
        <taxon>Triticum</taxon>
    </lineage>
</organism>
<proteinExistence type="inferred from homology"/>
<evidence type="ECO:0000313" key="3">
    <source>
        <dbReference type="EnsemblPlants" id="TuG1812G0100004856.01.T01"/>
    </source>
</evidence>
<protein>
    <submittedName>
        <fullName evidence="3">Uncharacterized protein</fullName>
    </submittedName>
</protein>
<dbReference type="Gene3D" id="2.40.160.10">
    <property type="entry name" value="Porin"/>
    <property type="match status" value="1"/>
</dbReference>
<dbReference type="GO" id="GO:0005741">
    <property type="term" value="C:mitochondrial outer membrane"/>
    <property type="evidence" value="ECO:0007669"/>
    <property type="project" value="InterPro"/>
</dbReference>
<reference evidence="4" key="1">
    <citation type="journal article" date="2013" name="Nature">
        <title>Draft genome of the wheat A-genome progenitor Triticum urartu.</title>
        <authorList>
            <person name="Ling H.Q."/>
            <person name="Zhao S."/>
            <person name="Liu D."/>
            <person name="Wang J."/>
            <person name="Sun H."/>
            <person name="Zhang C."/>
            <person name="Fan H."/>
            <person name="Li D."/>
            <person name="Dong L."/>
            <person name="Tao Y."/>
            <person name="Gao C."/>
            <person name="Wu H."/>
            <person name="Li Y."/>
            <person name="Cui Y."/>
            <person name="Guo X."/>
            <person name="Zheng S."/>
            <person name="Wang B."/>
            <person name="Yu K."/>
            <person name="Liang Q."/>
            <person name="Yang W."/>
            <person name="Lou X."/>
            <person name="Chen J."/>
            <person name="Feng M."/>
            <person name="Jian J."/>
            <person name="Zhang X."/>
            <person name="Luo G."/>
            <person name="Jiang Y."/>
            <person name="Liu J."/>
            <person name="Wang Z."/>
            <person name="Sha Y."/>
            <person name="Zhang B."/>
            <person name="Wu H."/>
            <person name="Tang D."/>
            <person name="Shen Q."/>
            <person name="Xue P."/>
            <person name="Zou S."/>
            <person name="Wang X."/>
            <person name="Liu X."/>
            <person name="Wang F."/>
            <person name="Yang Y."/>
            <person name="An X."/>
            <person name="Dong Z."/>
            <person name="Zhang K."/>
            <person name="Zhang X."/>
            <person name="Luo M.C."/>
            <person name="Dvorak J."/>
            <person name="Tong Y."/>
            <person name="Wang J."/>
            <person name="Yang H."/>
            <person name="Li Z."/>
            <person name="Wang D."/>
            <person name="Zhang A."/>
            <person name="Wang J."/>
        </authorList>
    </citation>
    <scope>NUCLEOTIDE SEQUENCE</scope>
    <source>
        <strain evidence="4">cv. G1812</strain>
    </source>
</reference>
<evidence type="ECO:0000256" key="1">
    <source>
        <dbReference type="ARBA" id="ARBA00009624"/>
    </source>
</evidence>
<sequence>MNPPPKTSTGTPPAHRADGRPAEVRLGHEKGDPGPTSPLLQKLFNVFAPSSRGSTRMHESSKEVGIKDDNDESCYSCEEKMRESVKEGGIRDENFDSCRFSEKFGLFKRILSMKLFHVEDLSSFGGDYFYHPPSSGWGHSWDEVSAAVRYELEISRIQREDQRSGMHHVLGMPRYIARQLYYQRRVLREAQVLKNRFADLKKAFLEREKSSTKGMSDFMEVLKDFTARNEQKLEEGLEAIKLATHEDLVSRQRTYDELASKLKSMDQKEISPFLSYIDNLVRTVEIPVNMRKRLSELRKELFTLQSLAIQLLVFVTSNKLPAPPSVTLLEEANAKYANLPLPVLVSSEVKAPRFYRSFGKDSKDLLYKHYCSDAPMTSKTIVNFDMRGRSSLSMLLSTDQQVMFKCNYADNLPKNLMATMLFGVPSSNSKVKLQYLFPYGGLNGSFNFGEESVLKVAFSGGYDRWYAGGKVKVNTCNAMKHYEFGVSYESATIKLINSDILKISLFDRPDSAISGAMELRYTRSSNTAVAAAGVSWMPDDKTKFKARVASNGEASLLLQHRASSSIDFSASAMFNFRALHEAPKVGFSFDFRPAFLSSFASPPFVPSDSTAPAV</sequence>
<feature type="compositionally biased region" description="Basic and acidic residues" evidence="2">
    <location>
        <begin position="15"/>
        <end position="32"/>
    </location>
</feature>
<name>A0A8R7TB96_TRIUA</name>
<reference evidence="3" key="3">
    <citation type="submission" date="2022-06" db="UniProtKB">
        <authorList>
            <consortium name="EnsemblPlants"/>
        </authorList>
    </citation>
    <scope>IDENTIFICATION</scope>
</reference>
<dbReference type="InterPro" id="IPR023614">
    <property type="entry name" value="Porin_dom_sf"/>
</dbReference>
<evidence type="ECO:0000313" key="4">
    <source>
        <dbReference type="Proteomes" id="UP000015106"/>
    </source>
</evidence>
<reference evidence="3" key="2">
    <citation type="submission" date="2018-03" db="EMBL/GenBank/DDBJ databases">
        <title>The Triticum urartu genome reveals the dynamic nature of wheat genome evolution.</title>
        <authorList>
            <person name="Ling H."/>
            <person name="Ma B."/>
            <person name="Shi X."/>
            <person name="Liu H."/>
            <person name="Dong L."/>
            <person name="Sun H."/>
            <person name="Cao Y."/>
            <person name="Gao Q."/>
            <person name="Zheng S."/>
            <person name="Li Y."/>
            <person name="Yu Y."/>
            <person name="Du H."/>
            <person name="Qi M."/>
            <person name="Li Y."/>
            <person name="Yu H."/>
            <person name="Cui Y."/>
            <person name="Wang N."/>
            <person name="Chen C."/>
            <person name="Wu H."/>
            <person name="Zhao Y."/>
            <person name="Zhang J."/>
            <person name="Li Y."/>
            <person name="Zhou W."/>
            <person name="Zhang B."/>
            <person name="Hu W."/>
            <person name="Eijk M."/>
            <person name="Tang J."/>
            <person name="Witsenboer H."/>
            <person name="Zhao S."/>
            <person name="Li Z."/>
            <person name="Zhang A."/>
            <person name="Wang D."/>
            <person name="Liang C."/>
        </authorList>
    </citation>
    <scope>NUCLEOTIDE SEQUENCE [LARGE SCALE GENOMIC DNA]</scope>
    <source>
        <strain evidence="3">cv. G1812</strain>
    </source>
</reference>